<dbReference type="PRINTS" id="PR01021">
    <property type="entry name" value="OMPADOMAIN"/>
</dbReference>
<dbReference type="Gene3D" id="2.40.160.20">
    <property type="match status" value="1"/>
</dbReference>
<dbReference type="GO" id="GO:0015288">
    <property type="term" value="F:porin activity"/>
    <property type="evidence" value="ECO:0007669"/>
    <property type="project" value="UniProtKB-KW"/>
</dbReference>
<dbReference type="InterPro" id="IPR027385">
    <property type="entry name" value="Beta-barrel_OMP"/>
</dbReference>
<evidence type="ECO:0000256" key="8">
    <source>
        <dbReference type="ARBA" id="ARBA00023136"/>
    </source>
</evidence>
<evidence type="ECO:0000256" key="9">
    <source>
        <dbReference type="ARBA" id="ARBA00023237"/>
    </source>
</evidence>
<reference evidence="13 14" key="2">
    <citation type="journal article" date="2011" name="J. Bacteriol.">
        <title>Genomes of three methylotrophs from a single niche uncover genetic and metabolic divergence of Methylophilaceae.</title>
        <authorList>
            <person name="Lapidus A."/>
            <person name="Clum A."/>
            <person name="Labutti K."/>
            <person name="Kaluzhnaya M.G."/>
            <person name="Lim S."/>
            <person name="Beck D.A."/>
            <person name="Glavina Del Rio T."/>
            <person name="Nolan M."/>
            <person name="Mavromatis K."/>
            <person name="Huntemann M."/>
            <person name="Lucas S."/>
            <person name="Lidstrom M.E."/>
            <person name="Ivanova N."/>
            <person name="Chistoserdova L."/>
        </authorList>
    </citation>
    <scope>NUCLEOTIDE SEQUENCE [LARGE SCALE GENOMIC DNA]</scope>
    <source>
        <strain evidence="14">JLW8 / ATCC BAA-1282 / DSM 17540</strain>
    </source>
</reference>
<dbReference type="Pfam" id="PF00691">
    <property type="entry name" value="OmpA"/>
    <property type="match status" value="1"/>
</dbReference>
<keyword evidence="14" id="KW-1185">Reference proteome</keyword>
<dbReference type="eggNOG" id="COG3468">
    <property type="taxonomic scope" value="Bacteria"/>
</dbReference>
<gene>
    <name evidence="13" type="ordered locus">Mmol_0900</name>
</gene>
<dbReference type="Gene3D" id="3.30.1330.60">
    <property type="entry name" value="OmpA-like domain"/>
    <property type="match status" value="1"/>
</dbReference>
<keyword evidence="4" id="KW-0812">Transmembrane</keyword>
<sequence length="365" mass="39054">MKKNMLTFAVAATLGLAAFAATAEDMYRGAWYAVPGVSYMNTDSDLEANNGGGAFLKLGKELSEHWDIQGGLGYNRASEDTGIAGVSGRYKQTTLGLDALYMFSRDKFRPFLLAGLGVARNDVDYSHPTLDVDGKKTSWLANVGLGAQYLFNDSFGLQADLRHQWSRASVKVSDGATTASETDTIGNTLLSLGGIFRFGAPAPMPVAAVEPEPAPVAPAAVAPTPEPAPAPVACVPQYETITIEASKLFAFDEAKLKDTSVLDNEVVPKMKENKIFASVKVTGHTDKLGSEAYNQKLSEKRANQVRDYLIAQGIEADRLVAVGKGELVPVVSCDGVKGRKALIECLAPNRRVEIEATRSMEKGCK</sequence>
<dbReference type="KEGG" id="mmb:Mmol_0900"/>
<evidence type="ECO:0000256" key="6">
    <source>
        <dbReference type="ARBA" id="ARBA00023065"/>
    </source>
</evidence>
<dbReference type="Proteomes" id="UP000002742">
    <property type="component" value="Chromosome"/>
</dbReference>
<proteinExistence type="predicted"/>
<dbReference type="InterPro" id="IPR006690">
    <property type="entry name" value="OMPA-like_CS"/>
</dbReference>
<evidence type="ECO:0000313" key="13">
    <source>
        <dbReference type="EMBL" id="ACT47809.1"/>
    </source>
</evidence>
<evidence type="ECO:0000256" key="10">
    <source>
        <dbReference type="PROSITE-ProRule" id="PRU00473"/>
    </source>
</evidence>
<dbReference type="eggNOG" id="COG2885">
    <property type="taxonomic scope" value="Bacteria"/>
</dbReference>
<dbReference type="GO" id="GO:0006811">
    <property type="term" value="P:monoatomic ion transport"/>
    <property type="evidence" value="ECO:0007669"/>
    <property type="project" value="UniProtKB-KW"/>
</dbReference>
<keyword evidence="5 11" id="KW-0732">Signal</keyword>
<dbReference type="OrthoDB" id="1149075at2"/>
<keyword evidence="8 10" id="KW-0472">Membrane</keyword>
<evidence type="ECO:0000256" key="3">
    <source>
        <dbReference type="ARBA" id="ARBA00022452"/>
    </source>
</evidence>
<dbReference type="GO" id="GO:0046930">
    <property type="term" value="C:pore complex"/>
    <property type="evidence" value="ECO:0007669"/>
    <property type="project" value="UniProtKB-KW"/>
</dbReference>
<dbReference type="Pfam" id="PF13505">
    <property type="entry name" value="OMP_b-brl"/>
    <property type="match status" value="1"/>
</dbReference>
<dbReference type="PROSITE" id="PS01068">
    <property type="entry name" value="OMPA_1"/>
    <property type="match status" value="1"/>
</dbReference>
<dbReference type="InterPro" id="IPR011250">
    <property type="entry name" value="OMP/PagP_B-barrel"/>
</dbReference>
<feature type="domain" description="OmpA-like" evidence="12">
    <location>
        <begin position="236"/>
        <end position="360"/>
    </location>
</feature>
<keyword evidence="7" id="KW-0626">Porin</keyword>
<accession>C6WV60</accession>
<evidence type="ECO:0000256" key="11">
    <source>
        <dbReference type="SAM" id="SignalP"/>
    </source>
</evidence>
<keyword evidence="3" id="KW-1134">Transmembrane beta strand</keyword>
<evidence type="ECO:0000256" key="2">
    <source>
        <dbReference type="ARBA" id="ARBA00022448"/>
    </source>
</evidence>
<comment type="subcellular location">
    <subcellularLocation>
        <location evidence="1">Cell outer membrane</location>
        <topology evidence="1">Multi-pass membrane protein</topology>
    </subcellularLocation>
</comment>
<dbReference type="CDD" id="cd07185">
    <property type="entry name" value="OmpA_C-like"/>
    <property type="match status" value="1"/>
</dbReference>
<dbReference type="PANTHER" id="PTHR30329">
    <property type="entry name" value="STATOR ELEMENT OF FLAGELLAR MOTOR COMPLEX"/>
    <property type="match status" value="1"/>
</dbReference>
<dbReference type="GO" id="GO:0009279">
    <property type="term" value="C:cell outer membrane"/>
    <property type="evidence" value="ECO:0007669"/>
    <property type="project" value="UniProtKB-SubCell"/>
</dbReference>
<evidence type="ECO:0000256" key="7">
    <source>
        <dbReference type="ARBA" id="ARBA00023114"/>
    </source>
</evidence>
<dbReference type="RefSeq" id="WP_015831845.1">
    <property type="nucleotide sequence ID" value="NC_012968.1"/>
</dbReference>
<evidence type="ECO:0000259" key="12">
    <source>
        <dbReference type="PROSITE" id="PS51123"/>
    </source>
</evidence>
<feature type="signal peptide" evidence="11">
    <location>
        <begin position="1"/>
        <end position="23"/>
    </location>
</feature>
<dbReference type="PANTHER" id="PTHR30329:SF21">
    <property type="entry name" value="LIPOPROTEIN YIAD-RELATED"/>
    <property type="match status" value="1"/>
</dbReference>
<reference evidence="14" key="1">
    <citation type="submission" date="2009-07" db="EMBL/GenBank/DDBJ databases">
        <title>Complete sequence of Methylotenera mobilis JLW8.</title>
        <authorList>
            <consortium name="US DOE Joint Genome Institute"/>
            <person name="Lucas S."/>
            <person name="Copeland A."/>
            <person name="Lapidus A."/>
            <person name="Glavina del Rio T."/>
            <person name="Tice H."/>
            <person name="Bruce D."/>
            <person name="Goodwin L."/>
            <person name="Pitluck S."/>
            <person name="LaButti K.M."/>
            <person name="Clum A."/>
            <person name="Larimer F."/>
            <person name="Land M."/>
            <person name="Hauser L."/>
            <person name="Kyrpides N."/>
            <person name="Mikhailova N."/>
            <person name="Kayluzhnaya M."/>
            <person name="Chistoserdova L."/>
        </authorList>
    </citation>
    <scope>NUCLEOTIDE SEQUENCE [LARGE SCALE GENOMIC DNA]</scope>
    <source>
        <strain evidence="14">JLW8 / ATCC BAA-1282 / DSM 17540</strain>
    </source>
</reference>
<dbReference type="InterPro" id="IPR006664">
    <property type="entry name" value="OMP_bac"/>
</dbReference>
<protein>
    <submittedName>
        <fullName evidence="13">OmpA/MotB domain protein</fullName>
    </submittedName>
</protein>
<evidence type="ECO:0000313" key="14">
    <source>
        <dbReference type="Proteomes" id="UP000002742"/>
    </source>
</evidence>
<dbReference type="HOGENOM" id="CLU_762483_0_0_4"/>
<dbReference type="InterPro" id="IPR006665">
    <property type="entry name" value="OmpA-like"/>
</dbReference>
<dbReference type="STRING" id="583345.Mmol_0900"/>
<dbReference type="InterPro" id="IPR036737">
    <property type="entry name" value="OmpA-like_sf"/>
</dbReference>
<dbReference type="PROSITE" id="PS51123">
    <property type="entry name" value="OMPA_2"/>
    <property type="match status" value="1"/>
</dbReference>
<dbReference type="AlphaFoldDB" id="C6WV60"/>
<feature type="chain" id="PRO_5002970320" evidence="11">
    <location>
        <begin position="24"/>
        <end position="365"/>
    </location>
</feature>
<evidence type="ECO:0000256" key="1">
    <source>
        <dbReference type="ARBA" id="ARBA00004571"/>
    </source>
</evidence>
<name>C6WV60_METML</name>
<dbReference type="InterPro" id="IPR050330">
    <property type="entry name" value="Bact_OuterMem_StrucFunc"/>
</dbReference>
<dbReference type="SUPFAM" id="SSF56925">
    <property type="entry name" value="OMPA-like"/>
    <property type="match status" value="1"/>
</dbReference>
<dbReference type="EMBL" id="CP001672">
    <property type="protein sequence ID" value="ACT47809.1"/>
    <property type="molecule type" value="Genomic_DNA"/>
</dbReference>
<organism evidence="13 14">
    <name type="scientific">Methylotenera mobilis (strain JLW8 / ATCC BAA-1282 / DSM 17540)</name>
    <dbReference type="NCBI Taxonomy" id="583345"/>
    <lineage>
        <taxon>Bacteria</taxon>
        <taxon>Pseudomonadati</taxon>
        <taxon>Pseudomonadota</taxon>
        <taxon>Betaproteobacteria</taxon>
        <taxon>Nitrosomonadales</taxon>
        <taxon>Methylophilaceae</taxon>
        <taxon>Methylotenera</taxon>
    </lineage>
</organism>
<keyword evidence="9" id="KW-0998">Cell outer membrane</keyword>
<keyword evidence="6" id="KW-0406">Ion transport</keyword>
<keyword evidence="2" id="KW-0813">Transport</keyword>
<dbReference type="SUPFAM" id="SSF103088">
    <property type="entry name" value="OmpA-like"/>
    <property type="match status" value="1"/>
</dbReference>
<evidence type="ECO:0000256" key="4">
    <source>
        <dbReference type="ARBA" id="ARBA00022692"/>
    </source>
</evidence>
<evidence type="ECO:0000256" key="5">
    <source>
        <dbReference type="ARBA" id="ARBA00022729"/>
    </source>
</evidence>